<evidence type="ECO:0000259" key="1">
    <source>
        <dbReference type="PROSITE" id="PS50995"/>
    </source>
</evidence>
<gene>
    <name evidence="2" type="ORF">GE300_12505</name>
</gene>
<protein>
    <submittedName>
        <fullName evidence="2">MarR family transcriptional regulator</fullName>
    </submittedName>
</protein>
<organism evidence="2 3">
    <name type="scientific">Halovulum marinum</name>
    <dbReference type="NCBI Taxonomy" id="2662447"/>
    <lineage>
        <taxon>Bacteria</taxon>
        <taxon>Pseudomonadati</taxon>
        <taxon>Pseudomonadota</taxon>
        <taxon>Alphaproteobacteria</taxon>
        <taxon>Rhodobacterales</taxon>
        <taxon>Paracoccaceae</taxon>
        <taxon>Halovulum</taxon>
    </lineage>
</organism>
<dbReference type="InterPro" id="IPR000835">
    <property type="entry name" value="HTH_MarR-typ"/>
</dbReference>
<dbReference type="PANTHER" id="PTHR33164:SF43">
    <property type="entry name" value="HTH-TYPE TRANSCRIPTIONAL REPRESSOR YETL"/>
    <property type="match status" value="1"/>
</dbReference>
<keyword evidence="3" id="KW-1185">Reference proteome</keyword>
<dbReference type="EMBL" id="WIND01000009">
    <property type="protein sequence ID" value="MSU90429.1"/>
    <property type="molecule type" value="Genomic_DNA"/>
</dbReference>
<reference evidence="2 3" key="1">
    <citation type="submission" date="2019-10" db="EMBL/GenBank/DDBJ databases">
        <title>Cognatihalovulum marinum gen. nov. sp. nov., a new member of the family Rhodobacteraceae isolated from deep seawater of the Northwest Indian Ocean.</title>
        <authorList>
            <person name="Ruan C."/>
            <person name="Wang J."/>
            <person name="Zheng X."/>
            <person name="Song L."/>
            <person name="Zhu Y."/>
            <person name="Huang Y."/>
            <person name="Lu Z."/>
            <person name="Du W."/>
            <person name="Huang L."/>
            <person name="Dai X."/>
        </authorList>
    </citation>
    <scope>NUCLEOTIDE SEQUENCE [LARGE SCALE GENOMIC DNA]</scope>
    <source>
        <strain evidence="2 3">2CG4</strain>
    </source>
</reference>
<dbReference type="InterPro" id="IPR036390">
    <property type="entry name" value="WH_DNA-bd_sf"/>
</dbReference>
<comment type="caution">
    <text evidence="2">The sequence shown here is derived from an EMBL/GenBank/DDBJ whole genome shotgun (WGS) entry which is preliminary data.</text>
</comment>
<feature type="domain" description="HTH marR-type" evidence="1">
    <location>
        <begin position="25"/>
        <end position="154"/>
    </location>
</feature>
<evidence type="ECO:0000313" key="2">
    <source>
        <dbReference type="EMBL" id="MSU90429.1"/>
    </source>
</evidence>
<evidence type="ECO:0000313" key="3">
    <source>
        <dbReference type="Proteomes" id="UP000474957"/>
    </source>
</evidence>
<dbReference type="AlphaFoldDB" id="A0A6L5Z2D3"/>
<dbReference type="PANTHER" id="PTHR33164">
    <property type="entry name" value="TRANSCRIPTIONAL REGULATOR, MARR FAMILY"/>
    <property type="match status" value="1"/>
</dbReference>
<dbReference type="InterPro" id="IPR039422">
    <property type="entry name" value="MarR/SlyA-like"/>
</dbReference>
<sequence length="170" mass="18962">MKQPDRRDDTVTDRPADELLDFAPDVQLFMGVSLLYARLSERIAQVDLGVELSKPEKHLIVRLPAPKRMGDLARELMALPSTVTAVADALEAKGLAVRGRDPDDRRAWLLRLTDDGRALRERMLREAGATVREVTGLSEQDIEQFAALVRQATARILENGYPEGLKLCDT</sequence>
<dbReference type="GO" id="GO:0006950">
    <property type="term" value="P:response to stress"/>
    <property type="evidence" value="ECO:0007669"/>
    <property type="project" value="TreeGrafter"/>
</dbReference>
<accession>A0A6L5Z2D3</accession>
<name>A0A6L5Z2D3_9RHOB</name>
<dbReference type="Pfam" id="PF01047">
    <property type="entry name" value="MarR"/>
    <property type="match status" value="1"/>
</dbReference>
<dbReference type="PROSITE" id="PS50995">
    <property type="entry name" value="HTH_MARR_2"/>
    <property type="match status" value="1"/>
</dbReference>
<dbReference type="GO" id="GO:0003700">
    <property type="term" value="F:DNA-binding transcription factor activity"/>
    <property type="evidence" value="ECO:0007669"/>
    <property type="project" value="InterPro"/>
</dbReference>
<dbReference type="PRINTS" id="PR00598">
    <property type="entry name" value="HTHMARR"/>
</dbReference>
<dbReference type="SMART" id="SM00347">
    <property type="entry name" value="HTH_MARR"/>
    <property type="match status" value="1"/>
</dbReference>
<dbReference type="Gene3D" id="1.10.10.10">
    <property type="entry name" value="Winged helix-like DNA-binding domain superfamily/Winged helix DNA-binding domain"/>
    <property type="match status" value="1"/>
</dbReference>
<dbReference type="Proteomes" id="UP000474957">
    <property type="component" value="Unassembled WGS sequence"/>
</dbReference>
<dbReference type="SUPFAM" id="SSF46785">
    <property type="entry name" value="Winged helix' DNA-binding domain"/>
    <property type="match status" value="1"/>
</dbReference>
<proteinExistence type="predicted"/>
<dbReference type="InterPro" id="IPR036388">
    <property type="entry name" value="WH-like_DNA-bd_sf"/>
</dbReference>